<dbReference type="GO" id="GO:0005886">
    <property type="term" value="C:plasma membrane"/>
    <property type="evidence" value="ECO:0007669"/>
    <property type="project" value="UniProtKB-SubCell"/>
</dbReference>
<feature type="transmembrane region" description="Helical" evidence="7">
    <location>
        <begin position="13"/>
        <end position="32"/>
    </location>
</feature>
<accession>A0A1I0YPD0</accession>
<evidence type="ECO:0000256" key="6">
    <source>
        <dbReference type="ARBA" id="ARBA00023136"/>
    </source>
</evidence>
<dbReference type="NCBIfam" id="NF000778">
    <property type="entry name" value="PRK00052.3-4"/>
    <property type="match status" value="1"/>
</dbReference>
<organism evidence="8 9">
    <name type="scientific">Clostridium frigidicarnis</name>
    <dbReference type="NCBI Taxonomy" id="84698"/>
    <lineage>
        <taxon>Bacteria</taxon>
        <taxon>Bacillati</taxon>
        <taxon>Bacillota</taxon>
        <taxon>Clostridia</taxon>
        <taxon>Eubacteriales</taxon>
        <taxon>Clostridiaceae</taxon>
        <taxon>Clostridium</taxon>
    </lineage>
</organism>
<comment type="pathway">
    <text evidence="7">Protein modification; lipoprotein biosynthesis (diacylglyceryl transfer).</text>
</comment>
<reference evidence="8 9" key="1">
    <citation type="submission" date="2016-10" db="EMBL/GenBank/DDBJ databases">
        <authorList>
            <person name="de Groot N.N."/>
        </authorList>
    </citation>
    <scope>NUCLEOTIDE SEQUENCE [LARGE SCALE GENOMIC DNA]</scope>
    <source>
        <strain evidence="8 9">DSM 12271</strain>
    </source>
</reference>
<proteinExistence type="inferred from homology"/>
<keyword evidence="3 7" id="KW-0808">Transferase</keyword>
<dbReference type="OrthoDB" id="871140at2"/>
<evidence type="ECO:0000256" key="1">
    <source>
        <dbReference type="ARBA" id="ARBA00007150"/>
    </source>
</evidence>
<gene>
    <name evidence="7" type="primary">lgt</name>
    <name evidence="8" type="ORF">SAMN04488528_101437</name>
</gene>
<dbReference type="PANTHER" id="PTHR30589:SF0">
    <property type="entry name" value="PHOSPHATIDYLGLYCEROL--PROLIPOPROTEIN DIACYLGLYCERYL TRANSFERASE"/>
    <property type="match status" value="1"/>
</dbReference>
<comment type="function">
    <text evidence="7">Catalyzes the transfer of the diacylglyceryl group from phosphatidylglycerol to the sulfhydryl group of the N-terminal cysteine of a prolipoprotein, the first step in the formation of mature lipoproteins.</text>
</comment>
<dbReference type="NCBIfam" id="TIGR00544">
    <property type="entry name" value="lgt"/>
    <property type="match status" value="1"/>
</dbReference>
<dbReference type="HAMAP" id="MF_01147">
    <property type="entry name" value="Lgt"/>
    <property type="match status" value="1"/>
</dbReference>
<dbReference type="InterPro" id="IPR001640">
    <property type="entry name" value="Lgt"/>
</dbReference>
<evidence type="ECO:0000256" key="2">
    <source>
        <dbReference type="ARBA" id="ARBA00022475"/>
    </source>
</evidence>
<feature type="binding site" evidence="7">
    <location>
        <position position="129"/>
    </location>
    <ligand>
        <name>a 1,2-diacyl-sn-glycero-3-phospho-(1'-sn-glycerol)</name>
        <dbReference type="ChEBI" id="CHEBI:64716"/>
    </ligand>
</feature>
<dbReference type="GO" id="GO:0008961">
    <property type="term" value="F:phosphatidylglycerol-prolipoprotein diacylglyceryl transferase activity"/>
    <property type="evidence" value="ECO:0007669"/>
    <property type="project" value="UniProtKB-UniRule"/>
</dbReference>
<dbReference type="Pfam" id="PF01790">
    <property type="entry name" value="LGT"/>
    <property type="match status" value="1"/>
</dbReference>
<comment type="catalytic activity">
    <reaction evidence="7">
        <text>L-cysteinyl-[prolipoprotein] + a 1,2-diacyl-sn-glycero-3-phospho-(1'-sn-glycerol) = an S-1,2-diacyl-sn-glyceryl-L-cysteinyl-[prolipoprotein] + sn-glycerol 1-phosphate + H(+)</text>
        <dbReference type="Rhea" id="RHEA:56712"/>
        <dbReference type="Rhea" id="RHEA-COMP:14679"/>
        <dbReference type="Rhea" id="RHEA-COMP:14680"/>
        <dbReference type="ChEBI" id="CHEBI:15378"/>
        <dbReference type="ChEBI" id="CHEBI:29950"/>
        <dbReference type="ChEBI" id="CHEBI:57685"/>
        <dbReference type="ChEBI" id="CHEBI:64716"/>
        <dbReference type="ChEBI" id="CHEBI:140658"/>
        <dbReference type="EC" id="2.5.1.145"/>
    </reaction>
</comment>
<keyword evidence="9" id="KW-1185">Reference proteome</keyword>
<evidence type="ECO:0000313" key="9">
    <source>
        <dbReference type="Proteomes" id="UP000198619"/>
    </source>
</evidence>
<keyword evidence="8" id="KW-0449">Lipoprotein</keyword>
<dbReference type="RefSeq" id="WP_090041160.1">
    <property type="nucleotide sequence ID" value="NZ_FOKI01000014.1"/>
</dbReference>
<keyword evidence="4 7" id="KW-0812">Transmembrane</keyword>
<dbReference type="EMBL" id="FOKI01000014">
    <property type="protein sequence ID" value="SFB14787.1"/>
    <property type="molecule type" value="Genomic_DNA"/>
</dbReference>
<evidence type="ECO:0000256" key="7">
    <source>
        <dbReference type="HAMAP-Rule" id="MF_01147"/>
    </source>
</evidence>
<comment type="similarity">
    <text evidence="1 7">Belongs to the Lgt family.</text>
</comment>
<protein>
    <recommendedName>
        <fullName evidence="7">Phosphatidylglycerol--prolipoprotein diacylglyceryl transferase</fullName>
        <ecNumber evidence="7">2.5.1.145</ecNumber>
    </recommendedName>
</protein>
<dbReference type="GO" id="GO:0042158">
    <property type="term" value="P:lipoprotein biosynthetic process"/>
    <property type="evidence" value="ECO:0007669"/>
    <property type="project" value="UniProtKB-UniRule"/>
</dbReference>
<feature type="transmembrane region" description="Helical" evidence="7">
    <location>
        <begin position="44"/>
        <end position="66"/>
    </location>
</feature>
<sequence>MKPILFDVWGFKVYGYGFMIAIGIIFAIILLTKRSNKAGYNEDHILNMTIISIIAGILGGKILYIITDFKSIIKNPEILRDFGAGFVIYGAIIAGVLSVYLYAKRKSWDILEVFDLVIPSLPLAQGFGRIGCLLAGCCYGAETNSVCSIVFTGSQFAPNNVHLHPTQIYSSIFDFILAAVLIWYDKRNKGKGKTFILYLICYSAGRFFVEFLRNDPRGNVGNLSTSQFISIFVFIIGVYLFKTHSKNNKSV</sequence>
<evidence type="ECO:0000313" key="8">
    <source>
        <dbReference type="EMBL" id="SFB14787.1"/>
    </source>
</evidence>
<keyword evidence="2 7" id="KW-1003">Cell membrane</keyword>
<feature type="transmembrane region" description="Helical" evidence="7">
    <location>
        <begin position="86"/>
        <end position="103"/>
    </location>
</feature>
<dbReference type="Proteomes" id="UP000198619">
    <property type="component" value="Unassembled WGS sequence"/>
</dbReference>
<evidence type="ECO:0000256" key="5">
    <source>
        <dbReference type="ARBA" id="ARBA00022989"/>
    </source>
</evidence>
<dbReference type="AlphaFoldDB" id="A0A1I0YPD0"/>
<dbReference type="EC" id="2.5.1.145" evidence="7"/>
<keyword evidence="6 7" id="KW-0472">Membrane</keyword>
<evidence type="ECO:0000256" key="3">
    <source>
        <dbReference type="ARBA" id="ARBA00022679"/>
    </source>
</evidence>
<feature type="transmembrane region" description="Helical" evidence="7">
    <location>
        <begin position="195"/>
        <end position="212"/>
    </location>
</feature>
<dbReference type="UniPathway" id="UPA00664"/>
<comment type="subcellular location">
    <subcellularLocation>
        <location evidence="7">Cell membrane</location>
        <topology evidence="7">Multi-pass membrane protein</topology>
    </subcellularLocation>
</comment>
<dbReference type="STRING" id="84698.SAMN04488528_101437"/>
<feature type="transmembrane region" description="Helical" evidence="7">
    <location>
        <begin position="224"/>
        <end position="241"/>
    </location>
</feature>
<keyword evidence="5 7" id="KW-1133">Transmembrane helix</keyword>
<dbReference type="PANTHER" id="PTHR30589">
    <property type="entry name" value="PROLIPOPROTEIN DIACYLGLYCERYL TRANSFERASE"/>
    <property type="match status" value="1"/>
</dbReference>
<name>A0A1I0YPD0_9CLOT</name>
<evidence type="ECO:0000256" key="4">
    <source>
        <dbReference type="ARBA" id="ARBA00022692"/>
    </source>
</evidence>